<organism evidence="1">
    <name type="scientific">Magallana gigas</name>
    <name type="common">Pacific oyster</name>
    <name type="synonym">Crassostrea gigas</name>
    <dbReference type="NCBI Taxonomy" id="29159"/>
    <lineage>
        <taxon>Eukaryota</taxon>
        <taxon>Metazoa</taxon>
        <taxon>Spiralia</taxon>
        <taxon>Lophotrochozoa</taxon>
        <taxon>Mollusca</taxon>
        <taxon>Bivalvia</taxon>
        <taxon>Autobranchia</taxon>
        <taxon>Pteriomorphia</taxon>
        <taxon>Ostreida</taxon>
        <taxon>Ostreoidea</taxon>
        <taxon>Ostreidae</taxon>
        <taxon>Magallana</taxon>
    </lineage>
</organism>
<accession>K1PHH7</accession>
<dbReference type="AlphaFoldDB" id="K1PHH7"/>
<dbReference type="InParanoid" id="K1PHH7"/>
<dbReference type="EMBL" id="JH816467">
    <property type="protein sequence ID" value="EKC18359.1"/>
    <property type="molecule type" value="Genomic_DNA"/>
</dbReference>
<dbReference type="HOGENOM" id="CLU_2742525_0_0_1"/>
<sequence>MTYHFPYMKTNIQSKVNKGYSYSDLEFFDEDIDEAGLEDVGVEEEQEHHDNRKQDTYILNTEKQAEQKSAL</sequence>
<proteinExistence type="predicted"/>
<protein>
    <submittedName>
        <fullName evidence="1">Uncharacterized protein</fullName>
    </submittedName>
</protein>
<evidence type="ECO:0000313" key="1">
    <source>
        <dbReference type="EMBL" id="EKC18359.1"/>
    </source>
</evidence>
<name>K1PHH7_MAGGI</name>
<gene>
    <name evidence="1" type="ORF">CGI_10013095</name>
</gene>
<reference evidence="1" key="1">
    <citation type="journal article" date="2012" name="Nature">
        <title>The oyster genome reveals stress adaptation and complexity of shell formation.</title>
        <authorList>
            <person name="Zhang G."/>
            <person name="Fang X."/>
            <person name="Guo X."/>
            <person name="Li L."/>
            <person name="Luo R."/>
            <person name="Xu F."/>
            <person name="Yang P."/>
            <person name="Zhang L."/>
            <person name="Wang X."/>
            <person name="Qi H."/>
            <person name="Xiong Z."/>
            <person name="Que H."/>
            <person name="Xie Y."/>
            <person name="Holland P.W."/>
            <person name="Paps J."/>
            <person name="Zhu Y."/>
            <person name="Wu F."/>
            <person name="Chen Y."/>
            <person name="Wang J."/>
            <person name="Peng C."/>
            <person name="Meng J."/>
            <person name="Yang L."/>
            <person name="Liu J."/>
            <person name="Wen B."/>
            <person name="Zhang N."/>
            <person name="Huang Z."/>
            <person name="Zhu Q."/>
            <person name="Feng Y."/>
            <person name="Mount A."/>
            <person name="Hedgecock D."/>
            <person name="Xu Z."/>
            <person name="Liu Y."/>
            <person name="Domazet-Loso T."/>
            <person name="Du Y."/>
            <person name="Sun X."/>
            <person name="Zhang S."/>
            <person name="Liu B."/>
            <person name="Cheng P."/>
            <person name="Jiang X."/>
            <person name="Li J."/>
            <person name="Fan D."/>
            <person name="Wang W."/>
            <person name="Fu W."/>
            <person name="Wang T."/>
            <person name="Wang B."/>
            <person name="Zhang J."/>
            <person name="Peng Z."/>
            <person name="Li Y."/>
            <person name="Li N."/>
            <person name="Wang J."/>
            <person name="Chen M."/>
            <person name="He Y."/>
            <person name="Tan F."/>
            <person name="Song X."/>
            <person name="Zheng Q."/>
            <person name="Huang R."/>
            <person name="Yang H."/>
            <person name="Du X."/>
            <person name="Chen L."/>
            <person name="Yang M."/>
            <person name="Gaffney P.M."/>
            <person name="Wang S."/>
            <person name="Luo L."/>
            <person name="She Z."/>
            <person name="Ming Y."/>
            <person name="Huang W."/>
            <person name="Zhang S."/>
            <person name="Huang B."/>
            <person name="Zhang Y."/>
            <person name="Qu T."/>
            <person name="Ni P."/>
            <person name="Miao G."/>
            <person name="Wang J."/>
            <person name="Wang Q."/>
            <person name="Steinberg C.E."/>
            <person name="Wang H."/>
            <person name="Li N."/>
            <person name="Qian L."/>
            <person name="Zhang G."/>
            <person name="Li Y."/>
            <person name="Yang H."/>
            <person name="Liu X."/>
            <person name="Wang J."/>
            <person name="Yin Y."/>
            <person name="Wang J."/>
        </authorList>
    </citation>
    <scope>NUCLEOTIDE SEQUENCE [LARGE SCALE GENOMIC DNA]</scope>
    <source>
        <strain evidence="1">05x7-T-G4-1.051#20</strain>
    </source>
</reference>